<dbReference type="Pfam" id="PF00270">
    <property type="entry name" value="DEAD"/>
    <property type="match status" value="1"/>
</dbReference>
<evidence type="ECO:0000313" key="13">
    <source>
        <dbReference type="Proteomes" id="UP000714380"/>
    </source>
</evidence>
<dbReference type="Proteomes" id="UP000714380">
    <property type="component" value="Unassembled WGS sequence"/>
</dbReference>
<dbReference type="CDD" id="cd18787">
    <property type="entry name" value="SF2_C_DEAD"/>
    <property type="match status" value="1"/>
</dbReference>
<dbReference type="SUPFAM" id="SSF52540">
    <property type="entry name" value="P-loop containing nucleoside triphosphate hydrolases"/>
    <property type="match status" value="1"/>
</dbReference>
<feature type="domain" description="DEAD-box RNA helicase Q" evidence="11">
    <location>
        <begin position="1"/>
        <end position="29"/>
    </location>
</feature>
<dbReference type="InterPro" id="IPR014014">
    <property type="entry name" value="RNA_helicase_DEAD_Q_motif"/>
</dbReference>
<dbReference type="InterPro" id="IPR001650">
    <property type="entry name" value="Helicase_C-like"/>
</dbReference>
<dbReference type="EMBL" id="JAEDAH010000009">
    <property type="protein sequence ID" value="MCA6062403.1"/>
    <property type="molecule type" value="Genomic_DNA"/>
</dbReference>
<evidence type="ECO:0000259" key="11">
    <source>
        <dbReference type="PROSITE" id="PS51195"/>
    </source>
</evidence>
<feature type="compositionally biased region" description="Basic residues" evidence="8">
    <location>
        <begin position="386"/>
        <end position="398"/>
    </location>
</feature>
<gene>
    <name evidence="12" type="ORF">I9W95_02165</name>
</gene>
<dbReference type="SMART" id="SM00490">
    <property type="entry name" value="HELICc"/>
    <property type="match status" value="1"/>
</dbReference>
<evidence type="ECO:0000256" key="8">
    <source>
        <dbReference type="SAM" id="MobiDB-lite"/>
    </source>
</evidence>
<dbReference type="PROSITE" id="PS00039">
    <property type="entry name" value="DEAD_ATP_HELICASE"/>
    <property type="match status" value="1"/>
</dbReference>
<evidence type="ECO:0000256" key="4">
    <source>
        <dbReference type="ARBA" id="ARBA00022840"/>
    </source>
</evidence>
<reference evidence="12 13" key="1">
    <citation type="submission" date="2020-12" db="EMBL/GenBank/DDBJ databases">
        <title>Novel Thalassolituus-related marine hydrocarbonoclastic bacteria mediated algae-derived hydrocarbons mineralization in twilight zone of the northern South China Sea.</title>
        <authorList>
            <person name="Dong C."/>
        </authorList>
    </citation>
    <scope>NUCLEOTIDE SEQUENCE [LARGE SCALE GENOMIC DNA]</scope>
    <source>
        <strain evidence="12 13">IMCC1826</strain>
    </source>
</reference>
<keyword evidence="1 7" id="KW-0547">Nucleotide-binding</keyword>
<feature type="domain" description="Helicase C-terminal" evidence="10">
    <location>
        <begin position="216"/>
        <end position="381"/>
    </location>
</feature>
<comment type="caution">
    <text evidence="12">The sequence shown here is derived from an EMBL/GenBank/DDBJ whole genome shotgun (WGS) entry which is preliminary data.</text>
</comment>
<protein>
    <submittedName>
        <fullName evidence="12">DEAD/DEAH box helicase</fullName>
    </submittedName>
</protein>
<sequence>MSFAELGLAPNLLSVLDALGYQQPTAIQQGAIPAVLAGRDVLAGAQTGTGKTAAFLLPLIQRLADGSGSANAPRLLVLTPTRELAQQVADSALRYGAGSGLSVGVAYGGVSLRPQIEALNDGVDILIATPGRLLDLRNQGALTFASVQTLVLDEADRMLDLGFSDEILGILKQLPKTRQTLFFSATFPQSVKDMAFGMLNDPAQIEVTPQNSTVDTIKQTLYQMDKKKKAGALAFLIGSGNWQQVLVFVRTKQGADALVKELALDGIKADSLHGDKSQGARQRALDDFKAGTVRALVATDVAARGIDILSLPHVVNYELPYKAEDYVHRIGRTGRAGQDGHAISLVSRDEENLLNDIEQLIGRPLPMIWLTGFEPSFDEVVERKGNPRRQRAKAKAKARAQATYGIRKKK</sequence>
<feature type="short sequence motif" description="Q motif" evidence="6">
    <location>
        <begin position="1"/>
        <end position="29"/>
    </location>
</feature>
<dbReference type="PANTHER" id="PTHR47959">
    <property type="entry name" value="ATP-DEPENDENT RNA HELICASE RHLE-RELATED"/>
    <property type="match status" value="1"/>
</dbReference>
<dbReference type="PROSITE" id="PS51192">
    <property type="entry name" value="HELICASE_ATP_BIND_1"/>
    <property type="match status" value="1"/>
</dbReference>
<dbReference type="CDD" id="cd00268">
    <property type="entry name" value="DEADc"/>
    <property type="match status" value="1"/>
</dbReference>
<evidence type="ECO:0000313" key="12">
    <source>
        <dbReference type="EMBL" id="MCA6062403.1"/>
    </source>
</evidence>
<dbReference type="InterPro" id="IPR044742">
    <property type="entry name" value="DEAD/DEAH_RhlB"/>
</dbReference>
<feature type="region of interest" description="Disordered" evidence="8">
    <location>
        <begin position="382"/>
        <end position="410"/>
    </location>
</feature>
<dbReference type="SMART" id="SM00487">
    <property type="entry name" value="DEXDc"/>
    <property type="match status" value="1"/>
</dbReference>
<dbReference type="GO" id="GO:0004386">
    <property type="term" value="F:helicase activity"/>
    <property type="evidence" value="ECO:0007669"/>
    <property type="project" value="UniProtKB-KW"/>
</dbReference>
<evidence type="ECO:0000256" key="6">
    <source>
        <dbReference type="PROSITE-ProRule" id="PRU00552"/>
    </source>
</evidence>
<comment type="similarity">
    <text evidence="5 7">Belongs to the DEAD box helicase family.</text>
</comment>
<dbReference type="InterPro" id="IPR050079">
    <property type="entry name" value="DEAD_box_RNA_helicase"/>
</dbReference>
<evidence type="ECO:0000256" key="3">
    <source>
        <dbReference type="ARBA" id="ARBA00022806"/>
    </source>
</evidence>
<feature type="domain" description="Helicase ATP-binding" evidence="9">
    <location>
        <begin position="32"/>
        <end position="205"/>
    </location>
</feature>
<proteinExistence type="inferred from homology"/>
<dbReference type="PANTHER" id="PTHR47959:SF7">
    <property type="entry name" value="ATP-DEPENDENT RNA HELICASE DEAD BOX FAMILY"/>
    <property type="match status" value="1"/>
</dbReference>
<evidence type="ECO:0000256" key="1">
    <source>
        <dbReference type="ARBA" id="ARBA00022741"/>
    </source>
</evidence>
<dbReference type="Gene3D" id="3.40.50.300">
    <property type="entry name" value="P-loop containing nucleotide triphosphate hydrolases"/>
    <property type="match status" value="2"/>
</dbReference>
<name>A0ABS7ZMG5_9GAMM</name>
<evidence type="ECO:0000259" key="10">
    <source>
        <dbReference type="PROSITE" id="PS51194"/>
    </source>
</evidence>
<dbReference type="Pfam" id="PF00271">
    <property type="entry name" value="Helicase_C"/>
    <property type="match status" value="1"/>
</dbReference>
<keyword evidence="2 7" id="KW-0378">Hydrolase</keyword>
<evidence type="ECO:0000256" key="7">
    <source>
        <dbReference type="RuleBase" id="RU000492"/>
    </source>
</evidence>
<dbReference type="PROSITE" id="PS51195">
    <property type="entry name" value="Q_MOTIF"/>
    <property type="match status" value="1"/>
</dbReference>
<dbReference type="InterPro" id="IPR027417">
    <property type="entry name" value="P-loop_NTPase"/>
</dbReference>
<dbReference type="InterPro" id="IPR011545">
    <property type="entry name" value="DEAD/DEAH_box_helicase_dom"/>
</dbReference>
<accession>A0ABS7ZMG5</accession>
<keyword evidence="4 7" id="KW-0067">ATP-binding</keyword>
<dbReference type="RefSeq" id="WP_225671374.1">
    <property type="nucleotide sequence ID" value="NZ_JAEDAH010000009.1"/>
</dbReference>
<evidence type="ECO:0000259" key="9">
    <source>
        <dbReference type="PROSITE" id="PS51192"/>
    </source>
</evidence>
<keyword evidence="13" id="KW-1185">Reference proteome</keyword>
<dbReference type="PROSITE" id="PS51194">
    <property type="entry name" value="HELICASE_CTER"/>
    <property type="match status" value="1"/>
</dbReference>
<evidence type="ECO:0000256" key="2">
    <source>
        <dbReference type="ARBA" id="ARBA00022801"/>
    </source>
</evidence>
<organism evidence="12 13">
    <name type="scientific">Thalassolituus marinus</name>
    <dbReference type="NCBI Taxonomy" id="671053"/>
    <lineage>
        <taxon>Bacteria</taxon>
        <taxon>Pseudomonadati</taxon>
        <taxon>Pseudomonadota</taxon>
        <taxon>Gammaproteobacteria</taxon>
        <taxon>Oceanospirillales</taxon>
        <taxon>Oceanospirillaceae</taxon>
        <taxon>Thalassolituus</taxon>
    </lineage>
</organism>
<dbReference type="InterPro" id="IPR014001">
    <property type="entry name" value="Helicase_ATP-bd"/>
</dbReference>
<dbReference type="InterPro" id="IPR000629">
    <property type="entry name" value="RNA-helicase_DEAD-box_CS"/>
</dbReference>
<keyword evidence="3 7" id="KW-0347">Helicase</keyword>
<evidence type="ECO:0000256" key="5">
    <source>
        <dbReference type="ARBA" id="ARBA00038437"/>
    </source>
</evidence>